<evidence type="ECO:0008006" key="3">
    <source>
        <dbReference type="Google" id="ProtNLM"/>
    </source>
</evidence>
<dbReference type="SUPFAM" id="SSF56219">
    <property type="entry name" value="DNase I-like"/>
    <property type="match status" value="1"/>
</dbReference>
<organism evidence="1 2">
    <name type="scientific">Pleurodeles waltl</name>
    <name type="common">Iberian ribbed newt</name>
    <dbReference type="NCBI Taxonomy" id="8319"/>
    <lineage>
        <taxon>Eukaryota</taxon>
        <taxon>Metazoa</taxon>
        <taxon>Chordata</taxon>
        <taxon>Craniata</taxon>
        <taxon>Vertebrata</taxon>
        <taxon>Euteleostomi</taxon>
        <taxon>Amphibia</taxon>
        <taxon>Batrachia</taxon>
        <taxon>Caudata</taxon>
        <taxon>Salamandroidea</taxon>
        <taxon>Salamandridae</taxon>
        <taxon>Pleurodelinae</taxon>
        <taxon>Pleurodeles</taxon>
    </lineage>
</organism>
<keyword evidence="2" id="KW-1185">Reference proteome</keyword>
<dbReference type="EMBL" id="JANPWB010000011">
    <property type="protein sequence ID" value="KAJ1130850.1"/>
    <property type="molecule type" value="Genomic_DNA"/>
</dbReference>
<reference evidence="1" key="1">
    <citation type="journal article" date="2022" name="bioRxiv">
        <title>Sequencing and chromosome-scale assembly of the giantPleurodeles waltlgenome.</title>
        <authorList>
            <person name="Brown T."/>
            <person name="Elewa A."/>
            <person name="Iarovenko S."/>
            <person name="Subramanian E."/>
            <person name="Araus A.J."/>
            <person name="Petzold A."/>
            <person name="Susuki M."/>
            <person name="Suzuki K.-i.T."/>
            <person name="Hayashi T."/>
            <person name="Toyoda A."/>
            <person name="Oliveira C."/>
            <person name="Osipova E."/>
            <person name="Leigh N.D."/>
            <person name="Simon A."/>
            <person name="Yun M.H."/>
        </authorList>
    </citation>
    <scope>NUCLEOTIDE SEQUENCE</scope>
    <source>
        <strain evidence="1">20211129_DDA</strain>
        <tissue evidence="1">Liver</tissue>
    </source>
</reference>
<dbReference type="Gene3D" id="3.60.10.10">
    <property type="entry name" value="Endonuclease/exonuclease/phosphatase"/>
    <property type="match status" value="1"/>
</dbReference>
<dbReference type="Proteomes" id="UP001066276">
    <property type="component" value="Chromosome 7"/>
</dbReference>
<proteinExistence type="predicted"/>
<accession>A0AAV7PYT3</accession>
<protein>
    <recommendedName>
        <fullName evidence="3">Endonuclease/exonuclease/phosphatase domain-containing protein</fullName>
    </recommendedName>
</protein>
<evidence type="ECO:0000313" key="1">
    <source>
        <dbReference type="EMBL" id="KAJ1130850.1"/>
    </source>
</evidence>
<evidence type="ECO:0000313" key="2">
    <source>
        <dbReference type="Proteomes" id="UP001066276"/>
    </source>
</evidence>
<dbReference type="InterPro" id="IPR036691">
    <property type="entry name" value="Endo/exonu/phosph_ase_sf"/>
</dbReference>
<name>A0AAV7PYT3_PLEWA</name>
<gene>
    <name evidence="1" type="ORF">NDU88_009196</name>
</gene>
<comment type="caution">
    <text evidence="1">The sequence shown here is derived from an EMBL/GenBank/DDBJ whole genome shotgun (WGS) entry which is preliminary data.</text>
</comment>
<sequence length="246" mass="27336">MAHNHFCLDGRGGPGRIRLVTWNVHNDARKVRKIVAYLHRHKVDLAILQEMHLAPGSPLLTPRWLQGQFLAAGFTSQALGVLIWASRSSGISLQGVVVDQGRLCLLEQELAQLEQEHLHGADSWTRGHIHTKLMEFQDTALAEIEHLGKYATARAYGEGERPGSVLANLTRPNEEKSMIIAVQAEDGSEIRDPELLAAGLHEYYKSLYASRVASDQEALLDYLAHIAMPQLTDTDRESLMAPLPLE</sequence>
<dbReference type="AlphaFoldDB" id="A0AAV7PYT3"/>